<dbReference type="InterPro" id="IPR018060">
    <property type="entry name" value="HTH_AraC"/>
</dbReference>
<name>A0A1G6VR72_9BACI</name>
<dbReference type="Gene3D" id="3.40.50.2300">
    <property type="match status" value="1"/>
</dbReference>
<dbReference type="PANTHER" id="PTHR42713">
    <property type="entry name" value="HISTIDINE KINASE-RELATED"/>
    <property type="match status" value="1"/>
</dbReference>
<dbReference type="InterPro" id="IPR018062">
    <property type="entry name" value="HTH_AraC-typ_CS"/>
</dbReference>
<dbReference type="InterPro" id="IPR020449">
    <property type="entry name" value="Tscrpt_reg_AraC-type_HTH"/>
</dbReference>
<dbReference type="PROSITE" id="PS00041">
    <property type="entry name" value="HTH_ARAC_FAMILY_1"/>
    <property type="match status" value="1"/>
</dbReference>
<evidence type="ECO:0000259" key="10">
    <source>
        <dbReference type="PROSITE" id="PS50110"/>
    </source>
</evidence>
<evidence type="ECO:0000256" key="1">
    <source>
        <dbReference type="ARBA" id="ARBA00004496"/>
    </source>
</evidence>
<keyword evidence="7" id="KW-0804">Transcription</keyword>
<dbReference type="SUPFAM" id="SSF46689">
    <property type="entry name" value="Homeodomain-like"/>
    <property type="match status" value="2"/>
</dbReference>
<dbReference type="GO" id="GO:0005737">
    <property type="term" value="C:cytoplasm"/>
    <property type="evidence" value="ECO:0007669"/>
    <property type="project" value="UniProtKB-SubCell"/>
</dbReference>
<dbReference type="InterPro" id="IPR009057">
    <property type="entry name" value="Homeodomain-like_sf"/>
</dbReference>
<dbReference type="CDD" id="cd17536">
    <property type="entry name" value="REC_YesN-like"/>
    <property type="match status" value="1"/>
</dbReference>
<dbReference type="GO" id="GO:0000160">
    <property type="term" value="P:phosphorelay signal transduction system"/>
    <property type="evidence" value="ECO:0007669"/>
    <property type="project" value="UniProtKB-KW"/>
</dbReference>
<keyword evidence="2" id="KW-0963">Cytoplasm</keyword>
<evidence type="ECO:0000313" key="11">
    <source>
        <dbReference type="EMBL" id="SDD55487.1"/>
    </source>
</evidence>
<keyword evidence="6" id="KW-0238">DNA-binding</keyword>
<proteinExistence type="predicted"/>
<evidence type="ECO:0000256" key="8">
    <source>
        <dbReference type="PROSITE-ProRule" id="PRU00169"/>
    </source>
</evidence>
<dbReference type="Proteomes" id="UP000198666">
    <property type="component" value="Unassembled WGS sequence"/>
</dbReference>
<dbReference type="GO" id="GO:0003700">
    <property type="term" value="F:DNA-binding transcription factor activity"/>
    <property type="evidence" value="ECO:0007669"/>
    <property type="project" value="InterPro"/>
</dbReference>
<gene>
    <name evidence="11" type="ORF">SAMN05421663_11373</name>
</gene>
<dbReference type="SMART" id="SM00342">
    <property type="entry name" value="HTH_ARAC"/>
    <property type="match status" value="1"/>
</dbReference>
<keyword evidence="4" id="KW-0902">Two-component regulatory system</keyword>
<dbReference type="Pfam" id="PF00072">
    <property type="entry name" value="Response_reg"/>
    <property type="match status" value="1"/>
</dbReference>
<keyword evidence="5" id="KW-0805">Transcription regulation</keyword>
<evidence type="ECO:0000256" key="5">
    <source>
        <dbReference type="ARBA" id="ARBA00023015"/>
    </source>
</evidence>
<evidence type="ECO:0000259" key="9">
    <source>
        <dbReference type="PROSITE" id="PS01124"/>
    </source>
</evidence>
<evidence type="ECO:0000256" key="6">
    <source>
        <dbReference type="ARBA" id="ARBA00023125"/>
    </source>
</evidence>
<dbReference type="PROSITE" id="PS50110">
    <property type="entry name" value="RESPONSE_REGULATORY"/>
    <property type="match status" value="1"/>
</dbReference>
<protein>
    <submittedName>
        <fullName evidence="11">Two-component system, response regulator YesN</fullName>
    </submittedName>
</protein>
<dbReference type="Pfam" id="PF12833">
    <property type="entry name" value="HTH_18"/>
    <property type="match status" value="1"/>
</dbReference>
<dbReference type="SMART" id="SM00448">
    <property type="entry name" value="REC"/>
    <property type="match status" value="1"/>
</dbReference>
<dbReference type="PROSITE" id="PS01124">
    <property type="entry name" value="HTH_ARAC_FAMILY_2"/>
    <property type="match status" value="1"/>
</dbReference>
<evidence type="ECO:0000313" key="12">
    <source>
        <dbReference type="Proteomes" id="UP000198666"/>
    </source>
</evidence>
<evidence type="ECO:0000256" key="3">
    <source>
        <dbReference type="ARBA" id="ARBA00022553"/>
    </source>
</evidence>
<evidence type="ECO:0000256" key="7">
    <source>
        <dbReference type="ARBA" id="ARBA00023163"/>
    </source>
</evidence>
<comment type="subcellular location">
    <subcellularLocation>
        <location evidence="1">Cytoplasm</location>
    </subcellularLocation>
</comment>
<reference evidence="12" key="1">
    <citation type="submission" date="2016-10" db="EMBL/GenBank/DDBJ databases">
        <authorList>
            <person name="Varghese N."/>
            <person name="Submissions S."/>
        </authorList>
    </citation>
    <scope>NUCLEOTIDE SEQUENCE [LARGE SCALE GENOMIC DNA]</scope>
    <source>
        <strain evidence="12">DSM 21620</strain>
    </source>
</reference>
<dbReference type="SUPFAM" id="SSF52172">
    <property type="entry name" value="CheY-like"/>
    <property type="match status" value="1"/>
</dbReference>
<dbReference type="PANTHER" id="PTHR42713:SF3">
    <property type="entry name" value="TRANSCRIPTIONAL REGULATORY PROTEIN HPTR"/>
    <property type="match status" value="1"/>
</dbReference>
<evidence type="ECO:0000256" key="2">
    <source>
        <dbReference type="ARBA" id="ARBA00022490"/>
    </source>
</evidence>
<organism evidence="11 12">
    <name type="scientific">Terribacillus halophilus</name>
    <dbReference type="NCBI Taxonomy" id="361279"/>
    <lineage>
        <taxon>Bacteria</taxon>
        <taxon>Bacillati</taxon>
        <taxon>Bacillota</taxon>
        <taxon>Bacilli</taxon>
        <taxon>Bacillales</taxon>
        <taxon>Bacillaceae</taxon>
        <taxon>Terribacillus</taxon>
    </lineage>
</organism>
<sequence length="489" mass="56193">MFRAALFDDEFIVVQGLQTMVCWDKFGIELIGTAQNGVEALDFFEANKPDIILTDIRMPGLDGLALIERILEIEPTTLCIVFSGFNDTAYLKKAIKLGVVDYLEKPVTLSKVEDVLERTIKKANQIQRVKTLETDWELNQQERLKRALLQLMLHHEEGEREWEQVMQNYPKKVYGFTVLALATEDAIQLKKPNLNSVTIRSGKEYFLVLLHLTALSCQQDLVTSSVKGKVGVGRTYTEPRELYKSYQQAQKACRYAKFLEVPLLHYDDLDTDNTAPQDFSGMEKSIFVCLRTIDEASMKEHVMDWMKELCQTRQLEIMEREILRLVYLGLEVAKENGAQVPIYDYYQEIKTLDTSEAMENWLLSKMISFLDGIRQAKQTESQGTVEWAKVFLENHYHKDITLQDVAARAGMNTTYFSLLFKETTGTTYIKYLTSLRIEKAKELLLDGGKVKDVSEKVGYHSYRHFTEVFKKHTGISPGLYKEKQGKSAT</sequence>
<feature type="domain" description="HTH araC/xylS-type" evidence="9">
    <location>
        <begin position="386"/>
        <end position="483"/>
    </location>
</feature>
<dbReference type="InterPro" id="IPR051552">
    <property type="entry name" value="HptR"/>
</dbReference>
<dbReference type="RefSeq" id="WP_093728526.1">
    <property type="nucleotide sequence ID" value="NZ_FMZB01000013.1"/>
</dbReference>
<dbReference type="InterPro" id="IPR011006">
    <property type="entry name" value="CheY-like_superfamily"/>
</dbReference>
<keyword evidence="12" id="KW-1185">Reference proteome</keyword>
<dbReference type="PRINTS" id="PR00032">
    <property type="entry name" value="HTHARAC"/>
</dbReference>
<feature type="modified residue" description="4-aspartylphosphate" evidence="8">
    <location>
        <position position="55"/>
    </location>
</feature>
<keyword evidence="3 8" id="KW-0597">Phosphoprotein</keyword>
<dbReference type="AlphaFoldDB" id="A0A1G6VR72"/>
<dbReference type="InterPro" id="IPR001789">
    <property type="entry name" value="Sig_transdc_resp-reg_receiver"/>
</dbReference>
<dbReference type="EMBL" id="FMZB01000013">
    <property type="protein sequence ID" value="SDD55487.1"/>
    <property type="molecule type" value="Genomic_DNA"/>
</dbReference>
<accession>A0A1G6VR72</accession>
<dbReference type="Gene3D" id="1.10.10.60">
    <property type="entry name" value="Homeodomain-like"/>
    <property type="match status" value="2"/>
</dbReference>
<evidence type="ECO:0000256" key="4">
    <source>
        <dbReference type="ARBA" id="ARBA00023012"/>
    </source>
</evidence>
<dbReference type="STRING" id="361279.SAMN05421663_11373"/>
<dbReference type="OrthoDB" id="1699at2"/>
<feature type="domain" description="Response regulatory" evidence="10">
    <location>
        <begin position="3"/>
        <end position="120"/>
    </location>
</feature>
<dbReference type="GO" id="GO:0043565">
    <property type="term" value="F:sequence-specific DNA binding"/>
    <property type="evidence" value="ECO:0007669"/>
    <property type="project" value="InterPro"/>
</dbReference>